<proteinExistence type="predicted"/>
<keyword evidence="6" id="KW-1185">Reference proteome</keyword>
<dbReference type="FunFam" id="1.10.10.10:FF:000322">
    <property type="entry name" value="Probable disease resistance protein At1g63360"/>
    <property type="match status" value="1"/>
</dbReference>
<dbReference type="Gene3D" id="3.80.10.10">
    <property type="entry name" value="Ribonuclease Inhibitor"/>
    <property type="match status" value="1"/>
</dbReference>
<dbReference type="Proteomes" id="UP001341281">
    <property type="component" value="Chromosome 01"/>
</dbReference>
<evidence type="ECO:0000256" key="1">
    <source>
        <dbReference type="ARBA" id="ARBA00022737"/>
    </source>
</evidence>
<dbReference type="InterPro" id="IPR055414">
    <property type="entry name" value="LRR_R13L4/SHOC2-like"/>
</dbReference>
<sequence length="445" mass="50589">MSTLPADLSGALYLSYDELPRYLKQCFIYCALYPEDSIFFRDDLVRHWIAEGFVEGEEEQLLEDTAEEYYNELISRNLLQLVPEYVDNSRCKMHDRLRQLAVHLSSDDYFCGDPKSFAVKTLTKLRRVSVVSNKPFEILSEVHNNKLYEQGHWLLNASRYKKLRHLRVLNLTGSLIESGPDSIGSLIHLRLLDLDNTDISCLPESISSLINLVGCQALHCLPSGITRLCNLRRLGLDETPINQMPKGIYRLKFLNDLEGFPVGGGSDSRKRMQDGWDLEELGPLMQLRRLDMIKLERAAPCSHDLLLVNKRYIKKLVLTCTASTDDSYAADDVINIEKTFELLIPGHSVEELNFVNFFGRRFPTWLDAATHLPSLKYMNLIDCKSCMHLPPIGQLPNLKYLQINGAAAVTKIGPEFIGHGVCNLRSTEAVAFPKLETLFIKELPN</sequence>
<dbReference type="GO" id="GO:0002758">
    <property type="term" value="P:innate immune response-activating signaling pathway"/>
    <property type="evidence" value="ECO:0007669"/>
    <property type="project" value="UniProtKB-ARBA"/>
</dbReference>
<evidence type="ECO:0008006" key="7">
    <source>
        <dbReference type="Google" id="ProtNLM"/>
    </source>
</evidence>
<dbReference type="InterPro" id="IPR036388">
    <property type="entry name" value="WH-like_DNA-bd_sf"/>
</dbReference>
<evidence type="ECO:0000259" key="3">
    <source>
        <dbReference type="Pfam" id="PF23559"/>
    </source>
</evidence>
<evidence type="ECO:0000256" key="2">
    <source>
        <dbReference type="ARBA" id="ARBA00022821"/>
    </source>
</evidence>
<dbReference type="PANTHER" id="PTHR23155">
    <property type="entry name" value="DISEASE RESISTANCE PROTEIN RP"/>
    <property type="match status" value="1"/>
</dbReference>
<evidence type="ECO:0000259" key="4">
    <source>
        <dbReference type="Pfam" id="PF23598"/>
    </source>
</evidence>
<feature type="domain" description="Disease resistance R13L4/SHOC-2-like LRR" evidence="4">
    <location>
        <begin position="161"/>
        <end position="438"/>
    </location>
</feature>
<dbReference type="GO" id="GO:0009626">
    <property type="term" value="P:plant-type hypersensitive response"/>
    <property type="evidence" value="ECO:0007669"/>
    <property type="project" value="UniProtKB-ARBA"/>
</dbReference>
<dbReference type="InterPro" id="IPR058922">
    <property type="entry name" value="WHD_DRP"/>
</dbReference>
<name>A0AAQ3PFG5_PASNO</name>
<accession>A0AAQ3PFG5</accession>
<dbReference type="PANTHER" id="PTHR23155:SF909">
    <property type="entry name" value="OS11G0673900 PROTEIN"/>
    <property type="match status" value="1"/>
</dbReference>
<keyword evidence="2" id="KW-0611">Plant defense</keyword>
<feature type="domain" description="Disease resistance protein winged helix" evidence="3">
    <location>
        <begin position="32"/>
        <end position="101"/>
    </location>
</feature>
<evidence type="ECO:0000313" key="5">
    <source>
        <dbReference type="EMBL" id="WVZ49724.1"/>
    </source>
</evidence>
<organism evidence="5 6">
    <name type="scientific">Paspalum notatum var. saurae</name>
    <dbReference type="NCBI Taxonomy" id="547442"/>
    <lineage>
        <taxon>Eukaryota</taxon>
        <taxon>Viridiplantae</taxon>
        <taxon>Streptophyta</taxon>
        <taxon>Embryophyta</taxon>
        <taxon>Tracheophyta</taxon>
        <taxon>Spermatophyta</taxon>
        <taxon>Magnoliopsida</taxon>
        <taxon>Liliopsida</taxon>
        <taxon>Poales</taxon>
        <taxon>Poaceae</taxon>
        <taxon>PACMAD clade</taxon>
        <taxon>Panicoideae</taxon>
        <taxon>Andropogonodae</taxon>
        <taxon>Paspaleae</taxon>
        <taxon>Paspalinae</taxon>
        <taxon>Paspalum</taxon>
    </lineage>
</organism>
<dbReference type="GO" id="GO:0042742">
    <property type="term" value="P:defense response to bacterium"/>
    <property type="evidence" value="ECO:0007669"/>
    <property type="project" value="UniProtKB-ARBA"/>
</dbReference>
<dbReference type="InterPro" id="IPR044974">
    <property type="entry name" value="Disease_R_plants"/>
</dbReference>
<gene>
    <name evidence="5" type="ORF">U9M48_001055</name>
</gene>
<dbReference type="SUPFAM" id="SSF52058">
    <property type="entry name" value="L domain-like"/>
    <property type="match status" value="1"/>
</dbReference>
<dbReference type="AlphaFoldDB" id="A0AAQ3PFG5"/>
<evidence type="ECO:0000313" key="6">
    <source>
        <dbReference type="Proteomes" id="UP001341281"/>
    </source>
</evidence>
<dbReference type="InterPro" id="IPR032675">
    <property type="entry name" value="LRR_dom_sf"/>
</dbReference>
<dbReference type="Pfam" id="PF23598">
    <property type="entry name" value="LRR_14"/>
    <property type="match status" value="1"/>
</dbReference>
<dbReference type="Gene3D" id="1.10.10.10">
    <property type="entry name" value="Winged helix-like DNA-binding domain superfamily/Winged helix DNA-binding domain"/>
    <property type="match status" value="1"/>
</dbReference>
<reference evidence="5 6" key="1">
    <citation type="submission" date="2024-02" db="EMBL/GenBank/DDBJ databases">
        <title>High-quality chromosome-scale genome assembly of Pensacola bahiagrass (Paspalum notatum Flugge var. saurae).</title>
        <authorList>
            <person name="Vega J.M."/>
            <person name="Podio M."/>
            <person name="Orjuela J."/>
            <person name="Siena L.A."/>
            <person name="Pessino S.C."/>
            <person name="Combes M.C."/>
            <person name="Mariac C."/>
            <person name="Albertini E."/>
            <person name="Pupilli F."/>
            <person name="Ortiz J.P.A."/>
            <person name="Leblanc O."/>
        </authorList>
    </citation>
    <scope>NUCLEOTIDE SEQUENCE [LARGE SCALE GENOMIC DNA]</scope>
    <source>
        <strain evidence="5">R1</strain>
        <tissue evidence="5">Leaf</tissue>
    </source>
</reference>
<dbReference type="EMBL" id="CP144745">
    <property type="protein sequence ID" value="WVZ49724.1"/>
    <property type="molecule type" value="Genomic_DNA"/>
</dbReference>
<keyword evidence="1" id="KW-0677">Repeat</keyword>
<protein>
    <recommendedName>
        <fullName evidence="7">Disease resistance RPP13-like protein 1</fullName>
    </recommendedName>
</protein>
<dbReference type="Pfam" id="PF23559">
    <property type="entry name" value="WHD_DRP"/>
    <property type="match status" value="1"/>
</dbReference>